<evidence type="ECO:0000256" key="5">
    <source>
        <dbReference type="SAM" id="MobiDB-lite"/>
    </source>
</evidence>
<dbReference type="Gene3D" id="3.30.70.20">
    <property type="match status" value="1"/>
</dbReference>
<evidence type="ECO:0000256" key="3">
    <source>
        <dbReference type="ARBA" id="ARBA00023014"/>
    </source>
</evidence>
<dbReference type="GO" id="GO:0005506">
    <property type="term" value="F:iron ion binding"/>
    <property type="evidence" value="ECO:0007669"/>
    <property type="project" value="UniProtKB-UniRule"/>
</dbReference>
<sequence>MSTDRLAEPRAIDPSIAFGAAALDPRQEHQPTGMEPLLGGVLKDKAVWVDESVCIGCRYCSHVCASTFLIEPDYGRSRAIRQDGDSSERIQEAIDTCPVDCIHWVDYEELPGLQRRLAQRKLQPLGHPSPPSVRRNRPRSPGGQQP</sequence>
<dbReference type="GO" id="GO:0051536">
    <property type="term" value="F:iron-sulfur cluster binding"/>
    <property type="evidence" value="ECO:0007669"/>
    <property type="project" value="UniProtKB-KW"/>
</dbReference>
<evidence type="ECO:0000256" key="4">
    <source>
        <dbReference type="RuleBase" id="RU368020"/>
    </source>
</evidence>
<feature type="domain" description="4Fe-4S ferredoxin-type" evidence="6">
    <location>
        <begin position="45"/>
        <end position="74"/>
    </location>
</feature>
<protein>
    <recommendedName>
        <fullName evidence="4">Ferredoxin</fullName>
    </recommendedName>
</protein>
<dbReference type="Proteomes" id="UP000317990">
    <property type="component" value="Unassembled WGS sequence"/>
</dbReference>
<proteinExistence type="predicted"/>
<dbReference type="PRINTS" id="PR00352">
    <property type="entry name" value="3FE4SFRDOXIN"/>
</dbReference>
<keyword evidence="2 4" id="KW-0408">Iron</keyword>
<keyword evidence="3 4" id="KW-0411">Iron-sulfur</keyword>
<evidence type="ECO:0000256" key="1">
    <source>
        <dbReference type="ARBA" id="ARBA00022723"/>
    </source>
</evidence>
<dbReference type="EMBL" id="SRMO01000051">
    <property type="protein sequence ID" value="TGG93637.1"/>
    <property type="molecule type" value="Genomic_DNA"/>
</dbReference>
<keyword evidence="4" id="KW-0249">Electron transport</keyword>
<name>A0A524RPA8_9CHRO</name>
<keyword evidence="1 4" id="KW-0479">Metal-binding</keyword>
<dbReference type="SUPFAM" id="SSF54862">
    <property type="entry name" value="4Fe-4S ferredoxins"/>
    <property type="match status" value="1"/>
</dbReference>
<evidence type="ECO:0000259" key="6">
    <source>
        <dbReference type="PROSITE" id="PS51379"/>
    </source>
</evidence>
<evidence type="ECO:0000256" key="2">
    <source>
        <dbReference type="ARBA" id="ARBA00023004"/>
    </source>
</evidence>
<dbReference type="Pfam" id="PF13370">
    <property type="entry name" value="Fer4_13"/>
    <property type="match status" value="1"/>
</dbReference>
<dbReference type="PANTHER" id="PTHR44579:SF2">
    <property type="entry name" value="OS01G0730500 PROTEIN"/>
    <property type="match status" value="1"/>
</dbReference>
<comment type="caution">
    <text evidence="7">The sequence shown here is derived from an EMBL/GenBank/DDBJ whole genome shotgun (WGS) entry which is preliminary data.</text>
</comment>
<reference evidence="7 8" key="1">
    <citation type="journal article" date="2019" name="mSystems">
        <title>Life at home and on the roam: Genomic adaptions reflect the dual lifestyle of an intracellular, facultative symbiont.</title>
        <authorList>
            <person name="Burgsdorf I."/>
        </authorList>
    </citation>
    <scope>NUCLEOTIDE SEQUENCE [LARGE SCALE GENOMIC DNA]</scope>
    <source>
        <strain evidence="7">277cV</strain>
    </source>
</reference>
<keyword evidence="4" id="KW-0813">Transport</keyword>
<dbReference type="InterPro" id="IPR017896">
    <property type="entry name" value="4Fe4S_Fe-S-bd"/>
</dbReference>
<dbReference type="PANTHER" id="PTHR44579">
    <property type="entry name" value="OS01G0730500 PROTEIN"/>
    <property type="match status" value="1"/>
</dbReference>
<evidence type="ECO:0000313" key="7">
    <source>
        <dbReference type="EMBL" id="TGG93637.1"/>
    </source>
</evidence>
<gene>
    <name evidence="7" type="ORF">ERJ67_04025</name>
</gene>
<dbReference type="AlphaFoldDB" id="A0A524RPA8"/>
<accession>A0A524RPA8</accession>
<feature type="region of interest" description="Disordered" evidence="5">
    <location>
        <begin position="119"/>
        <end position="146"/>
    </location>
</feature>
<organism evidence="7 8">
    <name type="scientific">Aphanocapsa feldmannii 277cV</name>
    <dbReference type="NCBI Taxonomy" id="2507553"/>
    <lineage>
        <taxon>Bacteria</taxon>
        <taxon>Bacillati</taxon>
        <taxon>Cyanobacteriota</taxon>
        <taxon>Cyanophyceae</taxon>
        <taxon>Oscillatoriophycideae</taxon>
        <taxon>Chroococcales</taxon>
        <taxon>Microcystaceae</taxon>
        <taxon>Aphanocapsa</taxon>
    </lineage>
</organism>
<dbReference type="GO" id="GO:0009055">
    <property type="term" value="F:electron transfer activity"/>
    <property type="evidence" value="ECO:0007669"/>
    <property type="project" value="UniProtKB-UniRule"/>
</dbReference>
<evidence type="ECO:0000313" key="8">
    <source>
        <dbReference type="Proteomes" id="UP000317990"/>
    </source>
</evidence>
<dbReference type="PROSITE" id="PS51379">
    <property type="entry name" value="4FE4S_FER_2"/>
    <property type="match status" value="1"/>
</dbReference>
<comment type="function">
    <text evidence="4">Ferredoxins are iron-sulfur proteins that transfer electrons in a wide variety of metabolic reactions.</text>
</comment>
<dbReference type="InterPro" id="IPR001080">
    <property type="entry name" value="3Fe4S_ferredoxin"/>
</dbReference>